<evidence type="ECO:0000256" key="4">
    <source>
        <dbReference type="ARBA" id="ARBA00022475"/>
    </source>
</evidence>
<dbReference type="PANTHER" id="PTHR44936">
    <property type="entry name" value="SENSOR PROTEIN CREC"/>
    <property type="match status" value="1"/>
</dbReference>
<protein>
    <recommendedName>
        <fullName evidence="3">histidine kinase</fullName>
        <ecNumber evidence="3">2.7.13.3</ecNumber>
    </recommendedName>
</protein>
<evidence type="ECO:0000256" key="1">
    <source>
        <dbReference type="ARBA" id="ARBA00000085"/>
    </source>
</evidence>
<keyword evidence="6" id="KW-0808">Transferase</keyword>
<evidence type="ECO:0000256" key="7">
    <source>
        <dbReference type="ARBA" id="ARBA00022777"/>
    </source>
</evidence>
<dbReference type="GO" id="GO:0000155">
    <property type="term" value="F:phosphorelay sensor kinase activity"/>
    <property type="evidence" value="ECO:0007669"/>
    <property type="project" value="InterPro"/>
</dbReference>
<evidence type="ECO:0000256" key="9">
    <source>
        <dbReference type="ARBA" id="ARBA00023026"/>
    </source>
</evidence>
<evidence type="ECO:0000256" key="10">
    <source>
        <dbReference type="SAM" id="Phobius"/>
    </source>
</evidence>
<dbReference type="AlphaFoldDB" id="A0A939DT02"/>
<dbReference type="CDD" id="cd00082">
    <property type="entry name" value="HisKA"/>
    <property type="match status" value="1"/>
</dbReference>
<dbReference type="Proteomes" id="UP000664385">
    <property type="component" value="Unassembled WGS sequence"/>
</dbReference>
<gene>
    <name evidence="12" type="ORF">JF543_00570</name>
</gene>
<dbReference type="SMART" id="SM00388">
    <property type="entry name" value="HisKA"/>
    <property type="match status" value="1"/>
</dbReference>
<keyword evidence="10" id="KW-0472">Membrane</keyword>
<keyword evidence="7 12" id="KW-0418">Kinase</keyword>
<dbReference type="EMBL" id="JAEMWU010000001">
    <property type="protein sequence ID" value="MBN8204447.1"/>
    <property type="molecule type" value="Genomic_DNA"/>
</dbReference>
<dbReference type="Pfam" id="PF02518">
    <property type="entry name" value="HATPase_c"/>
    <property type="match status" value="1"/>
</dbReference>
<evidence type="ECO:0000256" key="3">
    <source>
        <dbReference type="ARBA" id="ARBA00012438"/>
    </source>
</evidence>
<comment type="catalytic activity">
    <reaction evidence="1">
        <text>ATP + protein L-histidine = ADP + protein N-phospho-L-histidine.</text>
        <dbReference type="EC" id="2.7.13.3"/>
    </reaction>
</comment>
<feature type="transmembrane region" description="Helical" evidence="10">
    <location>
        <begin position="75"/>
        <end position="97"/>
    </location>
</feature>
<keyword evidence="9" id="KW-0843">Virulence</keyword>
<dbReference type="SUPFAM" id="SSF47384">
    <property type="entry name" value="Homodimeric domain of signal transducing histidine kinase"/>
    <property type="match status" value="1"/>
</dbReference>
<accession>A0A939DT02</accession>
<dbReference type="InterPro" id="IPR005467">
    <property type="entry name" value="His_kinase_dom"/>
</dbReference>
<evidence type="ECO:0000259" key="11">
    <source>
        <dbReference type="PROSITE" id="PS50109"/>
    </source>
</evidence>
<organism evidence="12 13">
    <name type="scientific">Microbacterium esteraromaticum</name>
    <dbReference type="NCBI Taxonomy" id="57043"/>
    <lineage>
        <taxon>Bacteria</taxon>
        <taxon>Bacillati</taxon>
        <taxon>Actinomycetota</taxon>
        <taxon>Actinomycetes</taxon>
        <taxon>Micrococcales</taxon>
        <taxon>Microbacteriaceae</taxon>
        <taxon>Microbacterium</taxon>
    </lineage>
</organism>
<dbReference type="PROSITE" id="PS50109">
    <property type="entry name" value="HIS_KIN"/>
    <property type="match status" value="1"/>
</dbReference>
<dbReference type="Pfam" id="PF00512">
    <property type="entry name" value="HisKA"/>
    <property type="match status" value="1"/>
</dbReference>
<dbReference type="InterPro" id="IPR003661">
    <property type="entry name" value="HisK_dim/P_dom"/>
</dbReference>
<dbReference type="Gene3D" id="3.30.565.10">
    <property type="entry name" value="Histidine kinase-like ATPase, C-terminal domain"/>
    <property type="match status" value="1"/>
</dbReference>
<dbReference type="EC" id="2.7.13.3" evidence="3"/>
<evidence type="ECO:0000256" key="2">
    <source>
        <dbReference type="ARBA" id="ARBA00004651"/>
    </source>
</evidence>
<dbReference type="InterPro" id="IPR004358">
    <property type="entry name" value="Sig_transdc_His_kin-like_C"/>
</dbReference>
<evidence type="ECO:0000313" key="13">
    <source>
        <dbReference type="Proteomes" id="UP000664385"/>
    </source>
</evidence>
<evidence type="ECO:0000313" key="12">
    <source>
        <dbReference type="EMBL" id="MBN8204447.1"/>
    </source>
</evidence>
<dbReference type="Gene3D" id="1.10.287.130">
    <property type="match status" value="1"/>
</dbReference>
<comment type="subcellular location">
    <subcellularLocation>
        <location evidence="2">Cell membrane</location>
        <topology evidence="2">Multi-pass membrane protein</topology>
    </subcellularLocation>
</comment>
<keyword evidence="5" id="KW-0597">Phosphoprotein</keyword>
<dbReference type="PRINTS" id="PR00344">
    <property type="entry name" value="BCTRLSENSOR"/>
</dbReference>
<keyword evidence="8" id="KW-0902">Two-component regulatory system</keyword>
<sequence>MSRRADHAVAADRARVQRSAVRSGLWVGLASAAVVTAVTATIIATLVTASRPDGRPRRDDDPGGGRPRILDLDDVLPVVIVMGVIGVLLLAVIAWYASRRASEPLAEALGVQRAFVADASHELRTPLTTLNSRIQLAEHRLRGGEDVRPVLHDMRRDAEVMDAVLTDLLLAAETAGVRSDDADAAAPVADALADAAAVLEPRAAERDVRIVSDVPPGLHVAAEPTALLRAVIALLDNAVRHSRDGGAVQLSARAEGRHVQIRVADEGTGLSGIDPSRVFERFTRSNTSAQRTGFGLGLALVRDVANRFGGSIEVEDTSPQGTTFLLTLPRR</sequence>
<name>A0A939DT02_9MICO</name>
<dbReference type="PANTHER" id="PTHR44936:SF9">
    <property type="entry name" value="SENSOR PROTEIN CREC"/>
    <property type="match status" value="1"/>
</dbReference>
<dbReference type="InterPro" id="IPR050980">
    <property type="entry name" value="2C_sensor_his_kinase"/>
</dbReference>
<keyword evidence="4" id="KW-1003">Cell membrane</keyword>
<dbReference type="GO" id="GO:0005886">
    <property type="term" value="C:plasma membrane"/>
    <property type="evidence" value="ECO:0007669"/>
    <property type="project" value="UniProtKB-SubCell"/>
</dbReference>
<evidence type="ECO:0000256" key="6">
    <source>
        <dbReference type="ARBA" id="ARBA00022679"/>
    </source>
</evidence>
<comment type="caution">
    <text evidence="12">The sequence shown here is derived from an EMBL/GenBank/DDBJ whole genome shotgun (WGS) entry which is preliminary data.</text>
</comment>
<dbReference type="RefSeq" id="WP_206822440.1">
    <property type="nucleotide sequence ID" value="NZ_JAEMWU010000001.1"/>
</dbReference>
<keyword evidence="10" id="KW-1133">Transmembrane helix</keyword>
<reference evidence="12" key="1">
    <citation type="submission" date="2020-12" db="EMBL/GenBank/DDBJ databases">
        <title>PHA producing bacteria isolated from mangrove.</title>
        <authorList>
            <person name="Zheng W."/>
            <person name="Yu S."/>
            <person name="Huang Y."/>
        </authorList>
    </citation>
    <scope>NUCLEOTIDE SEQUENCE</scope>
    <source>
        <strain evidence="12">GN8-5</strain>
    </source>
</reference>
<feature type="transmembrane region" description="Helical" evidence="10">
    <location>
        <begin position="25"/>
        <end position="49"/>
    </location>
</feature>
<dbReference type="InterPro" id="IPR036890">
    <property type="entry name" value="HATPase_C_sf"/>
</dbReference>
<evidence type="ECO:0000256" key="8">
    <source>
        <dbReference type="ARBA" id="ARBA00023012"/>
    </source>
</evidence>
<dbReference type="InterPro" id="IPR036097">
    <property type="entry name" value="HisK_dim/P_sf"/>
</dbReference>
<dbReference type="SUPFAM" id="SSF55874">
    <property type="entry name" value="ATPase domain of HSP90 chaperone/DNA topoisomerase II/histidine kinase"/>
    <property type="match status" value="1"/>
</dbReference>
<evidence type="ECO:0000256" key="5">
    <source>
        <dbReference type="ARBA" id="ARBA00022553"/>
    </source>
</evidence>
<dbReference type="InterPro" id="IPR003594">
    <property type="entry name" value="HATPase_dom"/>
</dbReference>
<keyword evidence="10" id="KW-0812">Transmembrane</keyword>
<feature type="domain" description="Histidine kinase" evidence="11">
    <location>
        <begin position="118"/>
        <end position="331"/>
    </location>
</feature>
<proteinExistence type="predicted"/>
<dbReference type="CDD" id="cd00075">
    <property type="entry name" value="HATPase"/>
    <property type="match status" value="1"/>
</dbReference>
<dbReference type="SMART" id="SM00387">
    <property type="entry name" value="HATPase_c"/>
    <property type="match status" value="1"/>
</dbReference>